<dbReference type="GO" id="GO:0055085">
    <property type="term" value="P:transmembrane transport"/>
    <property type="evidence" value="ECO:0007669"/>
    <property type="project" value="InterPro"/>
</dbReference>
<evidence type="ECO:0000259" key="7">
    <source>
        <dbReference type="Pfam" id="PF25917"/>
    </source>
</evidence>
<accession>A0A8J7FYY6</accession>
<dbReference type="SUPFAM" id="SSF111369">
    <property type="entry name" value="HlyD-like secretion proteins"/>
    <property type="match status" value="2"/>
</dbReference>
<feature type="coiled-coil region" evidence="5">
    <location>
        <begin position="140"/>
        <end position="205"/>
    </location>
</feature>
<evidence type="ECO:0000256" key="3">
    <source>
        <dbReference type="ARBA" id="ARBA00022989"/>
    </source>
</evidence>
<dbReference type="InterPro" id="IPR058625">
    <property type="entry name" value="MdtA-like_BSH"/>
</dbReference>
<dbReference type="EMBL" id="JADFUA010000001">
    <property type="protein sequence ID" value="MBE9608258.1"/>
    <property type="molecule type" value="Genomic_DNA"/>
</dbReference>
<gene>
    <name evidence="9" type="ORF">INR99_02745</name>
</gene>
<dbReference type="Pfam" id="PF25963">
    <property type="entry name" value="Beta-barrel_AAEA"/>
    <property type="match status" value="1"/>
</dbReference>
<proteinExistence type="predicted"/>
<organism evidence="9 10">
    <name type="scientific">Chitinilyticum piscinae</name>
    <dbReference type="NCBI Taxonomy" id="2866724"/>
    <lineage>
        <taxon>Bacteria</taxon>
        <taxon>Pseudomonadati</taxon>
        <taxon>Pseudomonadota</taxon>
        <taxon>Betaproteobacteria</taxon>
        <taxon>Neisseriales</taxon>
        <taxon>Chitinibacteraceae</taxon>
        <taxon>Chitinilyticum</taxon>
    </lineage>
</organism>
<dbReference type="Pfam" id="PF25917">
    <property type="entry name" value="BSH_RND"/>
    <property type="match status" value="1"/>
</dbReference>
<dbReference type="InterPro" id="IPR050739">
    <property type="entry name" value="MFP"/>
</dbReference>
<feature type="domain" description="p-hydroxybenzoic acid efflux pump subunit AaeA-like beta-barrel" evidence="8">
    <location>
        <begin position="273"/>
        <end position="364"/>
    </location>
</feature>
<dbReference type="PANTHER" id="PTHR30386:SF26">
    <property type="entry name" value="TRANSPORT PROTEIN COMB"/>
    <property type="match status" value="1"/>
</dbReference>
<evidence type="ECO:0000259" key="8">
    <source>
        <dbReference type="Pfam" id="PF25963"/>
    </source>
</evidence>
<evidence type="ECO:0000256" key="5">
    <source>
        <dbReference type="SAM" id="Coils"/>
    </source>
</evidence>
<keyword evidence="2 6" id="KW-0812">Transmembrane</keyword>
<protein>
    <submittedName>
        <fullName evidence="9">HlyD family secretion protein</fullName>
    </submittedName>
</protein>
<evidence type="ECO:0000313" key="9">
    <source>
        <dbReference type="EMBL" id="MBE9608258.1"/>
    </source>
</evidence>
<evidence type="ECO:0000256" key="2">
    <source>
        <dbReference type="ARBA" id="ARBA00022692"/>
    </source>
</evidence>
<keyword evidence="5" id="KW-0175">Coiled coil</keyword>
<dbReference type="RefSeq" id="WP_194114754.1">
    <property type="nucleotide sequence ID" value="NZ_JADFUA010000001.1"/>
</dbReference>
<comment type="subcellular location">
    <subcellularLocation>
        <location evidence="1">Membrane</location>
        <topology evidence="1">Single-pass membrane protein</topology>
    </subcellularLocation>
</comment>
<dbReference type="Gene3D" id="2.40.50.100">
    <property type="match status" value="1"/>
</dbReference>
<feature type="transmembrane region" description="Helical" evidence="6">
    <location>
        <begin position="18"/>
        <end position="36"/>
    </location>
</feature>
<dbReference type="InterPro" id="IPR058634">
    <property type="entry name" value="AaeA-lik-b-barrel"/>
</dbReference>
<dbReference type="AlphaFoldDB" id="A0A8J7FYY6"/>
<dbReference type="PRINTS" id="PR01490">
    <property type="entry name" value="RTXTOXIND"/>
</dbReference>
<name>A0A8J7FYY6_9NEIS</name>
<reference evidence="9 10" key="1">
    <citation type="submission" date="2020-10" db="EMBL/GenBank/DDBJ databases">
        <title>The genome sequence of Chitinilyticum litopenaei 4Y14.</title>
        <authorList>
            <person name="Liu Y."/>
        </authorList>
    </citation>
    <scope>NUCLEOTIDE SEQUENCE [LARGE SCALE GENOMIC DNA]</scope>
    <source>
        <strain evidence="9 10">4Y14</strain>
    </source>
</reference>
<keyword evidence="4 6" id="KW-0472">Membrane</keyword>
<evidence type="ECO:0000256" key="4">
    <source>
        <dbReference type="ARBA" id="ARBA00023136"/>
    </source>
</evidence>
<dbReference type="Proteomes" id="UP000604481">
    <property type="component" value="Unassembled WGS sequence"/>
</dbReference>
<sequence length="367" mass="38439">MTETANAAPPRQNKARKILGGILLLVAALIGWRIWWSSGHIGTDNAQVEGHIVPVSARVGGYVLRVPNEDNSQVARGQLLVEIDPRDYIARVAQAEADWRNALSASGQSGQPGEALAKIGAANAAAAAAAAQGQAAETAIAEARATATKARNDLQRARELAAQKMYSQAQLDTAQTALAVAEARVQSLIAQKNAAQEQAAAARQQVVVSGAGLKSAEAKTMAAEAALALARHQLADTQVTAPASGVVSKRAVEPGQMIQAGQTLMYLVDTSRLWVTANLKETEIAEVKPGQRAEIRVDALSGVKLTGKVKSFSPATGARFTLLPPDNATGNFTKVVQRVPVRIALDPLPEGVTLRPGLSVDVTILTR</sequence>
<comment type="caution">
    <text evidence="9">The sequence shown here is derived from an EMBL/GenBank/DDBJ whole genome shotgun (WGS) entry which is preliminary data.</text>
</comment>
<dbReference type="Gene3D" id="2.40.30.170">
    <property type="match status" value="1"/>
</dbReference>
<feature type="domain" description="Multidrug resistance protein MdtA-like barrel-sandwich hybrid" evidence="7">
    <location>
        <begin position="52"/>
        <end position="269"/>
    </location>
</feature>
<dbReference type="GO" id="GO:0016020">
    <property type="term" value="C:membrane"/>
    <property type="evidence" value="ECO:0007669"/>
    <property type="project" value="UniProtKB-SubCell"/>
</dbReference>
<evidence type="ECO:0000256" key="6">
    <source>
        <dbReference type="SAM" id="Phobius"/>
    </source>
</evidence>
<dbReference type="PANTHER" id="PTHR30386">
    <property type="entry name" value="MEMBRANE FUSION SUBUNIT OF EMRAB-TOLC MULTIDRUG EFFLUX PUMP"/>
    <property type="match status" value="1"/>
</dbReference>
<evidence type="ECO:0000313" key="10">
    <source>
        <dbReference type="Proteomes" id="UP000604481"/>
    </source>
</evidence>
<evidence type="ECO:0000256" key="1">
    <source>
        <dbReference type="ARBA" id="ARBA00004167"/>
    </source>
</evidence>
<keyword evidence="10" id="KW-1185">Reference proteome</keyword>
<keyword evidence="3 6" id="KW-1133">Transmembrane helix</keyword>